<dbReference type="Proteomes" id="UP000281647">
    <property type="component" value="Unassembled WGS sequence"/>
</dbReference>
<evidence type="ECO:0000313" key="3">
    <source>
        <dbReference type="Proteomes" id="UP000281647"/>
    </source>
</evidence>
<dbReference type="InterPro" id="IPR000421">
    <property type="entry name" value="FA58C"/>
</dbReference>
<dbReference type="SUPFAM" id="SSF49785">
    <property type="entry name" value="Galactose-binding domain-like"/>
    <property type="match status" value="1"/>
</dbReference>
<keyword evidence="3" id="KW-1185">Reference proteome</keyword>
<evidence type="ECO:0000313" key="2">
    <source>
        <dbReference type="EMBL" id="RUM97923.1"/>
    </source>
</evidence>
<sequence length="299" mass="30181">MPLRVGGQPVKALYLGSTPVKALYLGATKIWPEDSSGTMEGTLAALSGLSGGMAVTRKLEAAIAAASAVSGTLGIRRGFAGALPASSALQGNLRAGGFAGDMASSAALAGGLSVKRAVAGAVDSLSTFSGAPTITRRFAGAVAGVSAMAGDLSIETPVGYRYLRVRVTANDGANQSRITELYWAETAGGPSVATGGLASGSTELLGATNAFDGNTSSTSWLSANVAPPHWLQYDLGTGNSAAPVELRMVARQGNGFTVFSQAPKDFTIEGSNDGAAWDVLRSVTGQTAWGVGEERTFSL</sequence>
<protein>
    <submittedName>
        <fullName evidence="2">Discoidin domain-containing protein</fullName>
    </submittedName>
</protein>
<evidence type="ECO:0000259" key="1">
    <source>
        <dbReference type="PROSITE" id="PS50022"/>
    </source>
</evidence>
<reference evidence="2 3" key="1">
    <citation type="submission" date="2018-11" db="EMBL/GenBank/DDBJ databases">
        <title>Pseudaminobacter arsenicus sp. nov., an arsenic-resistant bacterium isolated from arsenic-rich aquifers.</title>
        <authorList>
            <person name="Mu Y."/>
        </authorList>
    </citation>
    <scope>NUCLEOTIDE SEQUENCE [LARGE SCALE GENOMIC DNA]</scope>
    <source>
        <strain evidence="2 3">CB3</strain>
    </source>
</reference>
<dbReference type="AlphaFoldDB" id="A0A432V766"/>
<comment type="caution">
    <text evidence="2">The sequence shown here is derived from an EMBL/GenBank/DDBJ whole genome shotgun (WGS) entry which is preliminary data.</text>
</comment>
<accession>A0A432V766</accession>
<gene>
    <name evidence="2" type="ORF">EET67_09925</name>
</gene>
<dbReference type="PROSITE" id="PS50022">
    <property type="entry name" value="FA58C_3"/>
    <property type="match status" value="1"/>
</dbReference>
<dbReference type="InterPro" id="IPR008979">
    <property type="entry name" value="Galactose-bd-like_sf"/>
</dbReference>
<dbReference type="EMBL" id="RKST01000008">
    <property type="protein sequence ID" value="RUM97923.1"/>
    <property type="molecule type" value="Genomic_DNA"/>
</dbReference>
<name>A0A432V766_9HYPH</name>
<dbReference type="Gene3D" id="2.60.120.260">
    <property type="entry name" value="Galactose-binding domain-like"/>
    <property type="match status" value="1"/>
</dbReference>
<dbReference type="OrthoDB" id="5438497at2"/>
<proteinExistence type="predicted"/>
<dbReference type="Pfam" id="PF00754">
    <property type="entry name" value="F5_F8_type_C"/>
    <property type="match status" value="1"/>
</dbReference>
<organism evidence="2 3">
    <name type="scientific">Borborobacter arsenicus</name>
    <dbReference type="NCBI Taxonomy" id="1851146"/>
    <lineage>
        <taxon>Bacteria</taxon>
        <taxon>Pseudomonadati</taxon>
        <taxon>Pseudomonadota</taxon>
        <taxon>Alphaproteobacteria</taxon>
        <taxon>Hyphomicrobiales</taxon>
        <taxon>Phyllobacteriaceae</taxon>
        <taxon>Borborobacter</taxon>
    </lineage>
</organism>
<feature type="domain" description="F5/8 type C" evidence="1">
    <location>
        <begin position="176"/>
        <end position="299"/>
    </location>
</feature>